<gene>
    <name evidence="6" type="ORF">HLB44_00945</name>
</gene>
<keyword evidence="7" id="KW-1185">Reference proteome</keyword>
<dbReference type="Proteomes" id="UP000737171">
    <property type="component" value="Unassembled WGS sequence"/>
</dbReference>
<dbReference type="Gene3D" id="3.40.50.2300">
    <property type="match status" value="2"/>
</dbReference>
<evidence type="ECO:0000259" key="5">
    <source>
        <dbReference type="Pfam" id="PF13458"/>
    </source>
</evidence>
<dbReference type="PANTHER" id="PTHR47151">
    <property type="entry name" value="LEU/ILE/VAL-BINDING ABC TRANSPORTER SUBUNIT"/>
    <property type="match status" value="1"/>
</dbReference>
<dbReference type="SUPFAM" id="SSF53822">
    <property type="entry name" value="Periplasmic binding protein-like I"/>
    <property type="match status" value="1"/>
</dbReference>
<evidence type="ECO:0000256" key="1">
    <source>
        <dbReference type="ARBA" id="ARBA00010062"/>
    </source>
</evidence>
<dbReference type="RefSeq" id="WP_173119676.1">
    <property type="nucleotide sequence ID" value="NZ_JABRWJ010000001.1"/>
</dbReference>
<keyword evidence="2" id="KW-0813">Transport</keyword>
<dbReference type="Pfam" id="PF13458">
    <property type="entry name" value="Peripla_BP_6"/>
    <property type="match status" value="1"/>
</dbReference>
<evidence type="ECO:0000256" key="4">
    <source>
        <dbReference type="ARBA" id="ARBA00022970"/>
    </source>
</evidence>
<comment type="similarity">
    <text evidence="1">Belongs to the leucine-binding protein family.</text>
</comment>
<dbReference type="InterPro" id="IPR028081">
    <property type="entry name" value="Leu-bd"/>
</dbReference>
<dbReference type="EMBL" id="JABRWJ010000001">
    <property type="protein sequence ID" value="NRF65539.1"/>
    <property type="molecule type" value="Genomic_DNA"/>
</dbReference>
<dbReference type="PRINTS" id="PR00337">
    <property type="entry name" value="LEUILEVALBP"/>
</dbReference>
<dbReference type="PANTHER" id="PTHR47151:SF2">
    <property type="entry name" value="AMINO ACID BINDING PROTEIN"/>
    <property type="match status" value="1"/>
</dbReference>
<proteinExistence type="inferred from homology"/>
<evidence type="ECO:0000256" key="2">
    <source>
        <dbReference type="ARBA" id="ARBA00022448"/>
    </source>
</evidence>
<keyword evidence="4" id="KW-0029">Amino-acid transport</keyword>
<accession>A0ABX2E989</accession>
<sequence>MSSSASRLRQLRAVFLALAGLVAAVVATATLAPGWRAPEAVRIGVAQPLSGELGAQGADMLNGVTLAIEEINAAGGVRIGGREVKLEVVSVDDKADPVVGKAAAAQLVAADVLVAIADLNSGVSIAAAPTYAAAGIPQLAISTKPLYTRLKLPTTLRLVANDDLQSRAIGEYARQLAGAKAYAVLDDGTPYGKGLADDVVRLFTEHRATLAVRRTADNKTNDFESFVAEVRRTQADVIVAMVSDFQAEALIRQLVSAGLSHVRLLGSDTLKTDKLLQAGRALRAVYVTSPILEVQELPAGKAFLEKFRARFRGAPVYGAHYAYDAVYLVADALARNGSVDKAALLNRLKSFDGHAPVTGSMRFGADGEQRYGAVSVYQLSAGRWLPVMRSDRW</sequence>
<dbReference type="InterPro" id="IPR028082">
    <property type="entry name" value="Peripla_BP_I"/>
</dbReference>
<comment type="caution">
    <text evidence="6">The sequence shown here is derived from an EMBL/GenBank/DDBJ whole genome shotgun (WGS) entry which is preliminary data.</text>
</comment>
<evidence type="ECO:0000256" key="3">
    <source>
        <dbReference type="ARBA" id="ARBA00022729"/>
    </source>
</evidence>
<evidence type="ECO:0000313" key="6">
    <source>
        <dbReference type="EMBL" id="NRF65539.1"/>
    </source>
</evidence>
<dbReference type="InterPro" id="IPR000709">
    <property type="entry name" value="Leu_Ile_Val-bd"/>
</dbReference>
<feature type="domain" description="Leucine-binding protein" evidence="5">
    <location>
        <begin position="41"/>
        <end position="381"/>
    </location>
</feature>
<protein>
    <submittedName>
        <fullName evidence="6">Branched-chain amino acid ABC transporter substrate-binding protein</fullName>
    </submittedName>
</protein>
<evidence type="ECO:0000313" key="7">
    <source>
        <dbReference type="Proteomes" id="UP000737171"/>
    </source>
</evidence>
<keyword evidence="3" id="KW-0732">Signal</keyword>
<reference evidence="6 7" key="1">
    <citation type="submission" date="2020-05" db="EMBL/GenBank/DDBJ databases">
        <title>Aquincola sp. isolate from soil.</title>
        <authorList>
            <person name="Han J."/>
            <person name="Kim D.-U."/>
        </authorList>
    </citation>
    <scope>NUCLEOTIDE SEQUENCE [LARGE SCALE GENOMIC DNA]</scope>
    <source>
        <strain evidence="6 7">S2</strain>
    </source>
</reference>
<name>A0ABX2E989_9BURK</name>
<dbReference type="CDD" id="cd06342">
    <property type="entry name" value="PBP1_ABC_LIVBP-like"/>
    <property type="match status" value="1"/>
</dbReference>
<organism evidence="6 7">
    <name type="scientific">Pseudaquabacterium terrae</name>
    <dbReference type="NCBI Taxonomy" id="2732868"/>
    <lineage>
        <taxon>Bacteria</taxon>
        <taxon>Pseudomonadati</taxon>
        <taxon>Pseudomonadota</taxon>
        <taxon>Betaproteobacteria</taxon>
        <taxon>Burkholderiales</taxon>
        <taxon>Sphaerotilaceae</taxon>
        <taxon>Pseudaquabacterium</taxon>
    </lineage>
</organism>